<proteinExistence type="predicted"/>
<reference evidence="4" key="1">
    <citation type="journal article" date="2020" name="Stud. Mycol.">
        <title>101 Dothideomycetes genomes: A test case for predicting lifestyles and emergence of pathogens.</title>
        <authorList>
            <person name="Haridas S."/>
            <person name="Albert R."/>
            <person name="Binder M."/>
            <person name="Bloem J."/>
            <person name="LaButti K."/>
            <person name="Salamov A."/>
            <person name="Andreopoulos B."/>
            <person name="Baker S."/>
            <person name="Barry K."/>
            <person name="Bills G."/>
            <person name="Bluhm B."/>
            <person name="Cannon C."/>
            <person name="Castanera R."/>
            <person name="Culley D."/>
            <person name="Daum C."/>
            <person name="Ezra D."/>
            <person name="Gonzalez J."/>
            <person name="Henrissat B."/>
            <person name="Kuo A."/>
            <person name="Liang C."/>
            <person name="Lipzen A."/>
            <person name="Lutzoni F."/>
            <person name="Magnuson J."/>
            <person name="Mondo S."/>
            <person name="Nolan M."/>
            <person name="Ohm R."/>
            <person name="Pangilinan J."/>
            <person name="Park H.-J."/>
            <person name="Ramirez L."/>
            <person name="Alfaro M."/>
            <person name="Sun H."/>
            <person name="Tritt A."/>
            <person name="Yoshinaga Y."/>
            <person name="Zwiers L.-H."/>
            <person name="Turgeon B."/>
            <person name="Goodwin S."/>
            <person name="Spatafora J."/>
            <person name="Crous P."/>
            <person name="Grigoriev I."/>
        </authorList>
    </citation>
    <scope>NUCLEOTIDE SEQUENCE [LARGE SCALE GENOMIC DNA]</scope>
    <source>
        <strain evidence="4">CBS 304.66</strain>
    </source>
</reference>
<feature type="transmembrane region" description="Helical" evidence="2">
    <location>
        <begin position="124"/>
        <end position="148"/>
    </location>
</feature>
<evidence type="ECO:0000256" key="1">
    <source>
        <dbReference type="SAM" id="MobiDB-lite"/>
    </source>
</evidence>
<dbReference type="EMBL" id="ML986641">
    <property type="protein sequence ID" value="KAF2262390.1"/>
    <property type="molecule type" value="Genomic_DNA"/>
</dbReference>
<keyword evidence="2" id="KW-1133">Transmembrane helix</keyword>
<sequence>MATITSCTETFNDLGQETLLCFTTTVADLLNEPTIGVITPPLQTSSSPEGNEEDSVGPTIVRSGDTVAKTIVTSLATSQNINVALPSQTNTADGDFPTGANVAATSPAVASASSGGSDGVSKGAVAGIAIATAIIGAAIAFIVAFILFKHRKRSSHQVYGSMPEYTALSKGGPTPYVQVSHVPPPTSAAAIIPATQITPSPDSLAPDFAASILPPPADDRMVSSRASVLFGQIQAHVENFYRDVHASITPSMEGDLARFGAGNMEMIELLQSSSSPTYAIKHALTSYVLTITSPEGDEESTLFPPQIAGVKKKEQFSNSDLSAAYILYRRLAVHLHSSGSSSGTQARLLDIREAAEHFSITFFPWANPEYGDQEKDEDLVRIISDALDLQIWLYGQPFAYEFLWESIGGRGLVVVPGVEVTHNAIQLGIVYMIDDWLDAEARHKLCT</sequence>
<gene>
    <name evidence="3" type="ORF">CC78DRAFT_569831</name>
</gene>
<accession>A0A9P4K9A8</accession>
<evidence type="ECO:0000256" key="2">
    <source>
        <dbReference type="SAM" id="Phobius"/>
    </source>
</evidence>
<organism evidence="3 4">
    <name type="scientific">Lojkania enalia</name>
    <dbReference type="NCBI Taxonomy" id="147567"/>
    <lineage>
        <taxon>Eukaryota</taxon>
        <taxon>Fungi</taxon>
        <taxon>Dikarya</taxon>
        <taxon>Ascomycota</taxon>
        <taxon>Pezizomycotina</taxon>
        <taxon>Dothideomycetes</taxon>
        <taxon>Pleosporomycetidae</taxon>
        <taxon>Pleosporales</taxon>
        <taxon>Pleosporales incertae sedis</taxon>
        <taxon>Lojkania</taxon>
    </lineage>
</organism>
<dbReference type="OrthoDB" id="5421765at2759"/>
<dbReference type="Proteomes" id="UP000800093">
    <property type="component" value="Unassembled WGS sequence"/>
</dbReference>
<evidence type="ECO:0000313" key="4">
    <source>
        <dbReference type="Proteomes" id="UP000800093"/>
    </source>
</evidence>
<dbReference type="AlphaFoldDB" id="A0A9P4K9A8"/>
<comment type="caution">
    <text evidence="3">The sequence shown here is derived from an EMBL/GenBank/DDBJ whole genome shotgun (WGS) entry which is preliminary data.</text>
</comment>
<keyword evidence="4" id="KW-1185">Reference proteome</keyword>
<name>A0A9P4K9A8_9PLEO</name>
<keyword evidence="2" id="KW-0472">Membrane</keyword>
<keyword evidence="2" id="KW-0812">Transmembrane</keyword>
<feature type="region of interest" description="Disordered" evidence="1">
    <location>
        <begin position="39"/>
        <end position="59"/>
    </location>
</feature>
<evidence type="ECO:0000313" key="3">
    <source>
        <dbReference type="EMBL" id="KAF2262390.1"/>
    </source>
</evidence>
<protein>
    <submittedName>
        <fullName evidence="3">Uncharacterized protein</fullName>
    </submittedName>
</protein>